<evidence type="ECO:0000313" key="1">
    <source>
        <dbReference type="EMBL" id="KAH6648813.1"/>
    </source>
</evidence>
<dbReference type="OrthoDB" id="4735138at2759"/>
<sequence>MGHIAEWLSEPMTEDVLQKIFMSDQDMYPAPLTYARLKSWVDGCPDLSRCFSIPPDTGKDTERNEVAGAIIVLPLIETAWRDLLDGTLRETDIDPSVMFPPDDSSSAVGLHVFHVERFSERLKGFATGSLKYAHDAARTKQWDVLGCSALTATEEGTRSFQRLGFVATGYEEFWVEINCQITLVPVYPGQGADLVTKSEKACIKGKAHMVARFSNDKDQASH</sequence>
<reference evidence="1" key="1">
    <citation type="journal article" date="2021" name="Nat. Commun.">
        <title>Genetic determinants of endophytism in the Arabidopsis root mycobiome.</title>
        <authorList>
            <person name="Mesny F."/>
            <person name="Miyauchi S."/>
            <person name="Thiergart T."/>
            <person name="Pickel B."/>
            <person name="Atanasova L."/>
            <person name="Karlsson M."/>
            <person name="Huettel B."/>
            <person name="Barry K.W."/>
            <person name="Haridas S."/>
            <person name="Chen C."/>
            <person name="Bauer D."/>
            <person name="Andreopoulos W."/>
            <person name="Pangilinan J."/>
            <person name="LaButti K."/>
            <person name="Riley R."/>
            <person name="Lipzen A."/>
            <person name="Clum A."/>
            <person name="Drula E."/>
            <person name="Henrissat B."/>
            <person name="Kohler A."/>
            <person name="Grigoriev I.V."/>
            <person name="Martin F.M."/>
            <person name="Hacquard S."/>
        </authorList>
    </citation>
    <scope>NUCLEOTIDE SEQUENCE</scope>
    <source>
        <strain evidence="1">MPI-SDFR-AT-0073</strain>
    </source>
</reference>
<dbReference type="GeneID" id="70136767"/>
<dbReference type="RefSeq" id="XP_045955320.1">
    <property type="nucleotide sequence ID" value="XM_046107876.1"/>
</dbReference>
<proteinExistence type="predicted"/>
<name>A0A9P8UFD9_9PEZI</name>
<keyword evidence="2" id="KW-1185">Reference proteome</keyword>
<dbReference type="Proteomes" id="UP000758603">
    <property type="component" value="Unassembled WGS sequence"/>
</dbReference>
<organism evidence="1 2">
    <name type="scientific">Truncatella angustata</name>
    <dbReference type="NCBI Taxonomy" id="152316"/>
    <lineage>
        <taxon>Eukaryota</taxon>
        <taxon>Fungi</taxon>
        <taxon>Dikarya</taxon>
        <taxon>Ascomycota</taxon>
        <taxon>Pezizomycotina</taxon>
        <taxon>Sordariomycetes</taxon>
        <taxon>Xylariomycetidae</taxon>
        <taxon>Amphisphaeriales</taxon>
        <taxon>Sporocadaceae</taxon>
        <taxon>Truncatella</taxon>
    </lineage>
</organism>
<dbReference type="AlphaFoldDB" id="A0A9P8UFD9"/>
<evidence type="ECO:0000313" key="2">
    <source>
        <dbReference type="Proteomes" id="UP000758603"/>
    </source>
</evidence>
<dbReference type="EMBL" id="JAGPXC010000007">
    <property type="protein sequence ID" value="KAH6648813.1"/>
    <property type="molecule type" value="Genomic_DNA"/>
</dbReference>
<protein>
    <submittedName>
        <fullName evidence="1">Uncharacterized protein</fullName>
    </submittedName>
</protein>
<comment type="caution">
    <text evidence="1">The sequence shown here is derived from an EMBL/GenBank/DDBJ whole genome shotgun (WGS) entry which is preliminary data.</text>
</comment>
<gene>
    <name evidence="1" type="ORF">BKA67DRAFT_661763</name>
</gene>
<accession>A0A9P8UFD9</accession>